<feature type="transmembrane region" description="Helical" evidence="6">
    <location>
        <begin position="6"/>
        <end position="22"/>
    </location>
</feature>
<evidence type="ECO:0000256" key="6">
    <source>
        <dbReference type="SAM" id="Phobius"/>
    </source>
</evidence>
<evidence type="ECO:0000256" key="1">
    <source>
        <dbReference type="ARBA" id="ARBA00004141"/>
    </source>
</evidence>
<keyword evidence="4 6" id="KW-1133">Transmembrane helix</keyword>
<evidence type="ECO:0000256" key="2">
    <source>
        <dbReference type="ARBA" id="ARBA00009012"/>
    </source>
</evidence>
<evidence type="ECO:0000256" key="5">
    <source>
        <dbReference type="ARBA" id="ARBA00023136"/>
    </source>
</evidence>
<dbReference type="RefSeq" id="WP_041882509.1">
    <property type="nucleotide sequence ID" value="NZ_CP157278.1"/>
</dbReference>
<gene>
    <name evidence="7" type="ORF">TH53_12675</name>
</gene>
<dbReference type="PANTHER" id="PTHR13353:SF5">
    <property type="entry name" value="TRANSMEMBRANE PROTEIN 19"/>
    <property type="match status" value="1"/>
</dbReference>
<dbReference type="InterPro" id="IPR002794">
    <property type="entry name" value="DUF92_TMEM19"/>
</dbReference>
<evidence type="ECO:0000256" key="4">
    <source>
        <dbReference type="ARBA" id="ARBA00022989"/>
    </source>
</evidence>
<feature type="transmembrane region" description="Helical" evidence="6">
    <location>
        <begin position="89"/>
        <end position="106"/>
    </location>
</feature>
<comment type="subcellular location">
    <subcellularLocation>
        <location evidence="1">Membrane</location>
        <topology evidence="1">Multi-pass membrane protein</topology>
    </subcellularLocation>
</comment>
<organism evidence="7 8">
    <name type="scientific">Pedobacter lusitanus</name>
    <dbReference type="NCBI Taxonomy" id="1503925"/>
    <lineage>
        <taxon>Bacteria</taxon>
        <taxon>Pseudomonadati</taxon>
        <taxon>Bacteroidota</taxon>
        <taxon>Sphingobacteriia</taxon>
        <taxon>Sphingobacteriales</taxon>
        <taxon>Sphingobacteriaceae</taxon>
        <taxon>Pedobacter</taxon>
    </lineage>
</organism>
<evidence type="ECO:0008006" key="9">
    <source>
        <dbReference type="Google" id="ProtNLM"/>
    </source>
</evidence>
<comment type="caution">
    <text evidence="7">The sequence shown here is derived from an EMBL/GenBank/DDBJ whole genome shotgun (WGS) entry which is preliminary data.</text>
</comment>
<accession>A0A0D0GQS6</accession>
<evidence type="ECO:0000256" key="3">
    <source>
        <dbReference type="ARBA" id="ARBA00022692"/>
    </source>
</evidence>
<evidence type="ECO:0000313" key="7">
    <source>
        <dbReference type="EMBL" id="KIO76851.1"/>
    </source>
</evidence>
<feature type="transmembrane region" description="Helical" evidence="6">
    <location>
        <begin position="112"/>
        <end position="137"/>
    </location>
</feature>
<reference evidence="7 8" key="1">
    <citation type="submission" date="2015-01" db="EMBL/GenBank/DDBJ databases">
        <title>Draft genome sequence of Pedobacter sp. NL19 isolated from sludge of an effluent treatment pond in an abandoned uranium mine.</title>
        <authorList>
            <person name="Santos T."/>
            <person name="Caetano T."/>
            <person name="Covas C."/>
            <person name="Cruz A."/>
            <person name="Mendo S."/>
        </authorList>
    </citation>
    <scope>NUCLEOTIDE SEQUENCE [LARGE SCALE GENOMIC DNA]</scope>
    <source>
        <strain evidence="7 8">NL19</strain>
    </source>
</reference>
<sequence>MFIQLKVLLVIILLAAGGYISVYTKKLTVAAAITGVICGIIIYLGTGYVGLALLTVFFVLGTMVTAWGRKVKEQLDKTGDSVQRKPGQVLANAGVATLLSFLAIIFPEYEQVLLLLVAAGFASCTADTLSSELGVLYGKRFYNCLTWKREAKGLDGVISLEGTLIGIAGAGLISMLYAAFTLTYSHLLILIFAGFAGNFSDSVMGATLERRHFLDNDWVNFLSTLFAVSVTLLLLSVF</sequence>
<dbReference type="AlphaFoldDB" id="A0A0D0GQS6"/>
<dbReference type="Proteomes" id="UP000032049">
    <property type="component" value="Unassembled WGS sequence"/>
</dbReference>
<feature type="transmembrane region" description="Helical" evidence="6">
    <location>
        <begin position="218"/>
        <end position="237"/>
    </location>
</feature>
<dbReference type="GO" id="GO:0016020">
    <property type="term" value="C:membrane"/>
    <property type="evidence" value="ECO:0007669"/>
    <property type="project" value="UniProtKB-SubCell"/>
</dbReference>
<keyword evidence="5 6" id="KW-0472">Membrane</keyword>
<dbReference type="Pfam" id="PF01940">
    <property type="entry name" value="DUF92"/>
    <property type="match status" value="1"/>
</dbReference>
<keyword evidence="8" id="KW-1185">Reference proteome</keyword>
<dbReference type="EMBL" id="JXRA01000053">
    <property type="protein sequence ID" value="KIO76851.1"/>
    <property type="molecule type" value="Genomic_DNA"/>
</dbReference>
<name>A0A0D0GQS6_9SPHI</name>
<dbReference type="PANTHER" id="PTHR13353">
    <property type="entry name" value="TRANSMEMBRANE PROTEIN 19"/>
    <property type="match status" value="1"/>
</dbReference>
<dbReference type="STRING" id="1503925.TH53_12675"/>
<proteinExistence type="inferred from homology"/>
<dbReference type="OrthoDB" id="9770047at2"/>
<keyword evidence="3 6" id="KW-0812">Transmembrane</keyword>
<protein>
    <recommendedName>
        <fullName evidence="9">DUF92 domain-containing protein</fullName>
    </recommendedName>
</protein>
<evidence type="ECO:0000313" key="8">
    <source>
        <dbReference type="Proteomes" id="UP000032049"/>
    </source>
</evidence>
<feature type="transmembrane region" description="Helical" evidence="6">
    <location>
        <begin position="186"/>
        <end position="206"/>
    </location>
</feature>
<feature type="transmembrane region" description="Helical" evidence="6">
    <location>
        <begin position="158"/>
        <end position="180"/>
    </location>
</feature>
<comment type="similarity">
    <text evidence="2">Belongs to the TMEM19 family.</text>
</comment>